<name>A0A5C5YGY3_9BACT</name>
<sequence>MLQDALHHKNPFVRKAAMKALGLAKRAKPTPRPEDLRRLPPAIANSFPKSGTHLLDQLVGALPGRVNYGEFHSSMTSSFVFRRVPDEKTAACMARNRPGEIVRAHLFYSRPASNALRSVNAAHYYIYRDPRDVVVSEAHYLRDMNRWHRLHQVFKQTATIEDAIRLAITGVGAEHPDFEYPNIGARFGQCAGWLSDPDCCAVRFEDLTGPGVEAELLRMAQHYAARSSDPVDPAALAAAMKDAAAPEKSHTYRSGKRGGWRNSFTPELRALFDEVAGPLLIELGYEADRQWVQSTE</sequence>
<organism evidence="4 5">
    <name type="scientific">Posidoniimonas polymericola</name>
    <dbReference type="NCBI Taxonomy" id="2528002"/>
    <lineage>
        <taxon>Bacteria</taxon>
        <taxon>Pseudomonadati</taxon>
        <taxon>Planctomycetota</taxon>
        <taxon>Planctomycetia</taxon>
        <taxon>Pirellulales</taxon>
        <taxon>Lacipirellulaceae</taxon>
        <taxon>Posidoniimonas</taxon>
    </lineage>
</organism>
<comment type="similarity">
    <text evidence="1">Belongs to the sulfotransferase 1 family.</text>
</comment>
<dbReference type="Proteomes" id="UP000318478">
    <property type="component" value="Unassembled WGS sequence"/>
</dbReference>
<dbReference type="GO" id="GO:0008146">
    <property type="term" value="F:sulfotransferase activity"/>
    <property type="evidence" value="ECO:0007669"/>
    <property type="project" value="InterPro"/>
</dbReference>
<proteinExistence type="inferred from homology"/>
<dbReference type="PANTHER" id="PTHR11783">
    <property type="entry name" value="SULFOTRANSFERASE SULT"/>
    <property type="match status" value="1"/>
</dbReference>
<protein>
    <submittedName>
        <fullName evidence="4">Sulfotransferase domain protein</fullName>
    </submittedName>
</protein>
<evidence type="ECO:0000313" key="4">
    <source>
        <dbReference type="EMBL" id="TWT73745.1"/>
    </source>
</evidence>
<evidence type="ECO:0000313" key="5">
    <source>
        <dbReference type="Proteomes" id="UP000318478"/>
    </source>
</evidence>
<accession>A0A5C5YGY3</accession>
<evidence type="ECO:0000259" key="3">
    <source>
        <dbReference type="Pfam" id="PF00685"/>
    </source>
</evidence>
<gene>
    <name evidence="4" type="ORF">Pla123a_36380</name>
</gene>
<dbReference type="RefSeq" id="WP_146589514.1">
    <property type="nucleotide sequence ID" value="NZ_SJPO01000009.1"/>
</dbReference>
<evidence type="ECO:0000256" key="2">
    <source>
        <dbReference type="ARBA" id="ARBA00022679"/>
    </source>
</evidence>
<dbReference type="Gene3D" id="3.40.50.300">
    <property type="entry name" value="P-loop containing nucleotide triphosphate hydrolases"/>
    <property type="match status" value="1"/>
</dbReference>
<reference evidence="4 5" key="1">
    <citation type="submission" date="2019-02" db="EMBL/GenBank/DDBJ databases">
        <title>Deep-cultivation of Planctomycetes and their phenomic and genomic characterization uncovers novel biology.</title>
        <authorList>
            <person name="Wiegand S."/>
            <person name="Jogler M."/>
            <person name="Boedeker C."/>
            <person name="Pinto D."/>
            <person name="Vollmers J."/>
            <person name="Rivas-Marin E."/>
            <person name="Kohn T."/>
            <person name="Peeters S.H."/>
            <person name="Heuer A."/>
            <person name="Rast P."/>
            <person name="Oberbeckmann S."/>
            <person name="Bunk B."/>
            <person name="Jeske O."/>
            <person name="Meyerdierks A."/>
            <person name="Storesund J.E."/>
            <person name="Kallscheuer N."/>
            <person name="Luecker S."/>
            <person name="Lage O.M."/>
            <person name="Pohl T."/>
            <person name="Merkel B.J."/>
            <person name="Hornburger P."/>
            <person name="Mueller R.-W."/>
            <person name="Bruemmer F."/>
            <person name="Labrenz M."/>
            <person name="Spormann A.M."/>
            <person name="Op Den Camp H."/>
            <person name="Overmann J."/>
            <person name="Amann R."/>
            <person name="Jetten M.S.M."/>
            <person name="Mascher T."/>
            <person name="Medema M.H."/>
            <person name="Devos D.P."/>
            <person name="Kaster A.-K."/>
            <person name="Ovreas L."/>
            <person name="Rohde M."/>
            <person name="Galperin M.Y."/>
            <person name="Jogler C."/>
        </authorList>
    </citation>
    <scope>NUCLEOTIDE SEQUENCE [LARGE SCALE GENOMIC DNA]</scope>
    <source>
        <strain evidence="4 5">Pla123a</strain>
    </source>
</reference>
<evidence type="ECO:0000256" key="1">
    <source>
        <dbReference type="ARBA" id="ARBA00005771"/>
    </source>
</evidence>
<dbReference type="EMBL" id="SJPO01000009">
    <property type="protein sequence ID" value="TWT73745.1"/>
    <property type="molecule type" value="Genomic_DNA"/>
</dbReference>
<keyword evidence="5" id="KW-1185">Reference proteome</keyword>
<dbReference type="OrthoDB" id="570215at2"/>
<dbReference type="InterPro" id="IPR027417">
    <property type="entry name" value="P-loop_NTPase"/>
</dbReference>
<comment type="caution">
    <text evidence="4">The sequence shown here is derived from an EMBL/GenBank/DDBJ whole genome shotgun (WGS) entry which is preliminary data.</text>
</comment>
<dbReference type="SUPFAM" id="SSF52540">
    <property type="entry name" value="P-loop containing nucleoside triphosphate hydrolases"/>
    <property type="match status" value="1"/>
</dbReference>
<dbReference type="AlphaFoldDB" id="A0A5C5YGY3"/>
<keyword evidence="2 4" id="KW-0808">Transferase</keyword>
<dbReference type="InterPro" id="IPR000863">
    <property type="entry name" value="Sulfotransferase_dom"/>
</dbReference>
<feature type="domain" description="Sulfotransferase" evidence="3">
    <location>
        <begin position="46"/>
        <end position="155"/>
    </location>
</feature>
<dbReference type="Pfam" id="PF00685">
    <property type="entry name" value="Sulfotransfer_1"/>
    <property type="match status" value="1"/>
</dbReference>